<feature type="compositionally biased region" description="Low complexity" evidence="2">
    <location>
        <begin position="37"/>
        <end position="54"/>
    </location>
</feature>
<feature type="region of interest" description="Disordered" evidence="2">
    <location>
        <begin position="127"/>
        <end position="202"/>
    </location>
</feature>
<evidence type="ECO:0000313" key="4">
    <source>
        <dbReference type="Proteomes" id="UP001189429"/>
    </source>
</evidence>
<feature type="compositionally biased region" description="Low complexity" evidence="2">
    <location>
        <begin position="184"/>
        <end position="193"/>
    </location>
</feature>
<feature type="compositionally biased region" description="Low complexity" evidence="2">
    <location>
        <begin position="344"/>
        <end position="356"/>
    </location>
</feature>
<feature type="repeat" description="TPR" evidence="1">
    <location>
        <begin position="377"/>
        <end position="410"/>
    </location>
</feature>
<keyword evidence="4" id="KW-1185">Reference proteome</keyword>
<dbReference type="Gene3D" id="1.25.40.10">
    <property type="entry name" value="Tetratricopeptide repeat domain"/>
    <property type="match status" value="1"/>
</dbReference>
<organism evidence="3 4">
    <name type="scientific">Prorocentrum cordatum</name>
    <dbReference type="NCBI Taxonomy" id="2364126"/>
    <lineage>
        <taxon>Eukaryota</taxon>
        <taxon>Sar</taxon>
        <taxon>Alveolata</taxon>
        <taxon>Dinophyceae</taxon>
        <taxon>Prorocentrales</taxon>
        <taxon>Prorocentraceae</taxon>
        <taxon>Prorocentrum</taxon>
    </lineage>
</organism>
<feature type="non-terminal residue" evidence="3">
    <location>
        <position position="1"/>
    </location>
</feature>
<dbReference type="PROSITE" id="PS50005">
    <property type="entry name" value="TPR"/>
    <property type="match status" value="1"/>
</dbReference>
<comment type="caution">
    <text evidence="3">The sequence shown here is derived from an EMBL/GenBank/DDBJ whole genome shotgun (WGS) entry which is preliminary data.</text>
</comment>
<gene>
    <name evidence="3" type="ORF">PCOR1329_LOCUS20497</name>
</gene>
<dbReference type="Proteomes" id="UP001189429">
    <property type="component" value="Unassembled WGS sequence"/>
</dbReference>
<dbReference type="EMBL" id="CAUYUJ010006657">
    <property type="protein sequence ID" value="CAK0818128.1"/>
    <property type="molecule type" value="Genomic_DNA"/>
</dbReference>
<proteinExistence type="predicted"/>
<dbReference type="InterPro" id="IPR011990">
    <property type="entry name" value="TPR-like_helical_dom_sf"/>
</dbReference>
<feature type="compositionally biased region" description="Low complexity" evidence="2">
    <location>
        <begin position="301"/>
        <end position="312"/>
    </location>
</feature>
<evidence type="ECO:0000256" key="2">
    <source>
        <dbReference type="SAM" id="MobiDB-lite"/>
    </source>
</evidence>
<sequence length="479" mass="48019">GTCRRLSSPVRLATGGASGLAAEAPLHVLVADRPPLRNRSPRASAPAAEAGCPRGRSPVVRQTTCPAAVVPAGWRQRTASATPAAAPTSVRQPLVQCAAPAASGALATELRRAPAQCAALAAAASPGTPAAWAPGRPPPSPFGSATGGPALASPERGVEVGAASPARPPSPQRARSPLRQASVAQPQAFAARSPAPPPWSTAPAAHALQAAAHLPRPMPAPAGLASGVCEATDWADALASRFPAASPAPAADALASSRFPLVSPPSATASGRGRAVGGSPPAASPPAPWWASPAVPPPPRAAAAERPAAARQPPAPPAETPPMATPKWPPSVPAAWGGCAGQRAPAAEKPAPAAPAAVPPPAAPAPPPRGEDTAGYASTLQQLGAAAEAQGDLRRAEELYEQALVIRKATAGESSLGYARAAFSLARVVEAGAWDLHRALELFEAAEAAGRASGRPDPQYGHAVARVRERLKTWTRHCL</sequence>
<evidence type="ECO:0000256" key="1">
    <source>
        <dbReference type="PROSITE-ProRule" id="PRU00339"/>
    </source>
</evidence>
<feature type="compositionally biased region" description="Pro residues" evidence="2">
    <location>
        <begin position="282"/>
        <end position="300"/>
    </location>
</feature>
<dbReference type="InterPro" id="IPR019734">
    <property type="entry name" value="TPR_rpt"/>
</dbReference>
<evidence type="ECO:0000313" key="3">
    <source>
        <dbReference type="EMBL" id="CAK0818128.1"/>
    </source>
</evidence>
<keyword evidence="1" id="KW-0802">TPR repeat</keyword>
<reference evidence="3" key="1">
    <citation type="submission" date="2023-10" db="EMBL/GenBank/DDBJ databases">
        <authorList>
            <person name="Chen Y."/>
            <person name="Shah S."/>
            <person name="Dougan E. K."/>
            <person name="Thang M."/>
            <person name="Chan C."/>
        </authorList>
    </citation>
    <scope>NUCLEOTIDE SEQUENCE [LARGE SCALE GENOMIC DNA]</scope>
</reference>
<feature type="compositionally biased region" description="Pro residues" evidence="2">
    <location>
        <begin position="313"/>
        <end position="332"/>
    </location>
</feature>
<accession>A0ABN9RHX6</accession>
<feature type="compositionally biased region" description="Pro residues" evidence="2">
    <location>
        <begin position="357"/>
        <end position="368"/>
    </location>
</feature>
<feature type="region of interest" description="Disordered" evidence="2">
    <location>
        <begin position="33"/>
        <end position="59"/>
    </location>
</feature>
<protein>
    <recommendedName>
        <fullName evidence="5">Non-specific serine/threonine protein kinase</fullName>
    </recommendedName>
</protein>
<feature type="compositionally biased region" description="Low complexity" evidence="2">
    <location>
        <begin position="266"/>
        <end position="281"/>
    </location>
</feature>
<feature type="region of interest" description="Disordered" evidence="2">
    <location>
        <begin position="264"/>
        <end position="375"/>
    </location>
</feature>
<dbReference type="SUPFAM" id="SSF48452">
    <property type="entry name" value="TPR-like"/>
    <property type="match status" value="1"/>
</dbReference>
<evidence type="ECO:0008006" key="5">
    <source>
        <dbReference type="Google" id="ProtNLM"/>
    </source>
</evidence>
<name>A0ABN9RHX6_9DINO</name>